<proteinExistence type="predicted"/>
<dbReference type="AlphaFoldDB" id="A0A508AAI6"/>
<dbReference type="RefSeq" id="WP_141482826.1">
    <property type="nucleotide sequence ID" value="NZ_VICD02000242.1"/>
</dbReference>
<gene>
    <name evidence="1" type="ORF">FKV24_014100</name>
</gene>
<dbReference type="Gene3D" id="3.40.50.1820">
    <property type="entry name" value="alpha/beta hydrolase"/>
    <property type="match status" value="1"/>
</dbReference>
<comment type="caution">
    <text evidence="1">The sequence shown here is derived from an EMBL/GenBank/DDBJ whole genome shotgun (WGS) entry which is preliminary data.</text>
</comment>
<sequence>MDTILRFGPQSRLSGVLTGSARSDAPILVLPSAGLIPRAGPFRLHVELAHRLARHGMRTFRYESPGVGETPRLKGCGVREAAVEAIEALSRETGQRRFVVGGVCSAADAAWAAACDDTRVAGLIMIDGVSFTGPWFHLARAGDVLRRGPRAWPGVAARLMHRLPQGGRAGGDSSMYREWPSQSEARHQFSGFVERGVRSLWIFTGGYTDRFLHPRQFRWSLGAGTRDPRVSMHYWPDCDHTFYARRHRDRLLDTVETWLVGEEAMEAAA</sequence>
<evidence type="ECO:0000313" key="1">
    <source>
        <dbReference type="EMBL" id="KAB8173371.1"/>
    </source>
</evidence>
<organism evidence="1 2">
    <name type="scientific">Marilutibacter maris</name>
    <dbReference type="NCBI Taxonomy" id="1605891"/>
    <lineage>
        <taxon>Bacteria</taxon>
        <taxon>Pseudomonadati</taxon>
        <taxon>Pseudomonadota</taxon>
        <taxon>Gammaproteobacteria</taxon>
        <taxon>Lysobacterales</taxon>
        <taxon>Lysobacteraceae</taxon>
        <taxon>Marilutibacter</taxon>
    </lineage>
</organism>
<protein>
    <recommendedName>
        <fullName evidence="3">Alpha/beta hydrolase</fullName>
    </recommendedName>
</protein>
<dbReference type="EMBL" id="VICD02000242">
    <property type="protein sequence ID" value="KAB8173371.1"/>
    <property type="molecule type" value="Genomic_DNA"/>
</dbReference>
<reference evidence="1 2" key="1">
    <citation type="submission" date="2019-10" db="EMBL/GenBank/DDBJ databases">
        <title>Lysobacter alkalisoli sp. nov., isolated from saline-alkaline soil.</title>
        <authorList>
            <person name="Sun J.-Q."/>
        </authorList>
    </citation>
    <scope>NUCLEOTIDE SEQUENCE [LARGE SCALE GENOMIC DNA]</scope>
    <source>
        <strain evidence="1 2">KCTC 42381</strain>
    </source>
</reference>
<dbReference type="SUPFAM" id="SSF53474">
    <property type="entry name" value="alpha/beta-Hydrolases"/>
    <property type="match status" value="1"/>
</dbReference>
<dbReference type="Proteomes" id="UP000320431">
    <property type="component" value="Unassembled WGS sequence"/>
</dbReference>
<name>A0A508AAI6_9GAMM</name>
<evidence type="ECO:0000313" key="2">
    <source>
        <dbReference type="Proteomes" id="UP000320431"/>
    </source>
</evidence>
<accession>A0A508AAI6</accession>
<dbReference type="InterPro" id="IPR029058">
    <property type="entry name" value="AB_hydrolase_fold"/>
</dbReference>
<evidence type="ECO:0008006" key="3">
    <source>
        <dbReference type="Google" id="ProtNLM"/>
    </source>
</evidence>